<dbReference type="RefSeq" id="WP_097642063.1">
    <property type="nucleotide sequence ID" value="NZ_NQWI01000001.1"/>
</dbReference>
<dbReference type="EMBL" id="NQWI01000001">
    <property type="protein sequence ID" value="PDW05043.1"/>
    <property type="molecule type" value="Genomic_DNA"/>
</dbReference>
<organism evidence="2 3">
    <name type="scientific">Candidatus Viridilinea mediisalina</name>
    <dbReference type="NCBI Taxonomy" id="2024553"/>
    <lineage>
        <taxon>Bacteria</taxon>
        <taxon>Bacillati</taxon>
        <taxon>Chloroflexota</taxon>
        <taxon>Chloroflexia</taxon>
        <taxon>Chloroflexales</taxon>
        <taxon>Chloroflexineae</taxon>
        <taxon>Oscillochloridaceae</taxon>
        <taxon>Candidatus Viridilinea</taxon>
    </lineage>
</organism>
<dbReference type="Pfam" id="PF13391">
    <property type="entry name" value="HNH_2"/>
    <property type="match status" value="1"/>
</dbReference>
<feature type="domain" description="HNH nuclease" evidence="1">
    <location>
        <begin position="34"/>
        <end position="74"/>
    </location>
</feature>
<evidence type="ECO:0000313" key="2">
    <source>
        <dbReference type="EMBL" id="PDW05043.1"/>
    </source>
</evidence>
<protein>
    <recommendedName>
        <fullName evidence="1">HNH nuclease domain-containing protein</fullName>
    </recommendedName>
</protein>
<keyword evidence="3" id="KW-1185">Reference proteome</keyword>
<proteinExistence type="predicted"/>
<gene>
    <name evidence="2" type="ORF">CJ255_00180</name>
</gene>
<evidence type="ECO:0000259" key="1">
    <source>
        <dbReference type="Pfam" id="PF13391"/>
    </source>
</evidence>
<name>A0A2A6RQ21_9CHLR</name>
<comment type="caution">
    <text evidence="2">The sequence shown here is derived from an EMBL/GenBank/DDBJ whole genome shotgun (WGS) entry which is preliminary data.</text>
</comment>
<reference evidence="3" key="1">
    <citation type="submission" date="2017-08" db="EMBL/GenBank/DDBJ databases">
        <authorList>
            <person name="Grouzdev D.S."/>
            <person name="Gaisin V.A."/>
            <person name="Rysina M.S."/>
            <person name="Gorlenko V.M."/>
        </authorList>
    </citation>
    <scope>NUCLEOTIDE SEQUENCE [LARGE SCALE GENOMIC DNA]</scope>
    <source>
        <strain evidence="3">Kir15-3F</strain>
    </source>
</reference>
<evidence type="ECO:0000313" key="3">
    <source>
        <dbReference type="Proteomes" id="UP000220527"/>
    </source>
</evidence>
<dbReference type="AlphaFoldDB" id="A0A2A6RQ21"/>
<dbReference type="Proteomes" id="UP000220527">
    <property type="component" value="Unassembled WGS sequence"/>
</dbReference>
<dbReference type="InterPro" id="IPR003615">
    <property type="entry name" value="HNH_nuc"/>
</dbReference>
<accession>A0A2A6RQ21</accession>
<dbReference type="OrthoDB" id="451006at2"/>
<sequence length="131" mass="14937">MARPIRQRSRVRVAAAAVVVGLGADDQPRGCTFKPILEAAHITPYCYGGTFSIENGLLLRAEIHTLFDLGMITIYAEKDPMIIKISELLDNTEYVEFHNQPLLIPKESDYSPDKYALERHSERYNLDYLCY</sequence>